<sequence length="1327" mass="149064">MFQKESQKKDKQFRFPFRRHKKEATSTIRVPRSGGDTTITPLTPPPPQPKKPAIDIPPNELWDRAYDDLKEAESSSKLIEAYEAILSLELSSEVVDENGSRKDGSQKGQTERQVQMNTLLDNGLKKTAKLSEVESGLGDAINIVLSLKDALDLGLKAVPVAAAAWSGICVALQIFLNPSSEMASSREGIVIVVRNMKWYSSLTSVLYRQSPDEEEHFGKLRGQLAEQILDLYKVLLGYIIKTVCAHYRNLALHIARDLLKLDDWTGALDEVKKAVDSVKDTLGQFNSTQTNIHLKDMRDLQASEAEHKRIQQLFDIDMAAEIEDLQLEDKLLPDTCKWVLNSDEYQEFNDWNRDNMKKLLWVRGDPGKGKTMLLISIVKELTAHQKTSFDDIALSYFFCRATDERQDTAAAVLKGLIWMLLHQNRSLIRHLDRFDDQGPKSFGDRQAFDKLKDLFISIIDDPKLGRTYLVIDGLDECRRQKPGLRELLRLISETLKKTSQIKWLVSSRNETVIDAEMRKQSAAVQIRLEDSKYAGSVETAIDIYIDRKVSELIEFYQEALDPEEAERLEEKFYGDDGLKKYLKSQLQDKADGTFLWVALVVKDLKSYPASAARERVKHFPSGLDKVYERMLARLGDVPDAAMYRRVLLMMATAYGSLHLSDLETFAELSAMDGLKHTVRSCGLLAVKESNGFVHFVHTTAKEYLVQDPIIQDIPSFYPGGYIEGHHIMISKSLELMNSPGKLRRNICGLPRPDSQPSEIETLDSKPLGSLRYACLYWIEHTCSMGSSPEKTSLFDDGAIHQFWKEHFLHWLEALSLLEEISAGIFSTLKLMELLKVSNLPDTATWGACMQTLYGHRNSVHAVAFSNGGRLIASGSSDGTVKIWQSNSGSCQDTWCPLAWVASVAFSHDDQYLAIGMEFGRIEIWHIETGECLKRLEGHSKLVESLAFSHDSSQIVSGSVDKTIKVWDCDIGRCVKTLQGHTDCVTSVAFLYDSTHIVSASYDSTVRVWDLEDGSYTTLLEGGPDWVIWSIAVMHDKSNVICGSSDGTIFICGLDGGQPRTLKSHLGEVASVTISKDDRRIISGSEDHTVKVWDFDNGSCIETLEGHGQSISSVAIWDDGLIASASIDDTIRIWRPNGDNGPLDTFKRDTNIRTFACSNEKGASGFDDGTIEIWDSRNGKHLQNFEGHEDMITLIAFSRHGTYFATAAWDGMVKIWETSSGNLLASSGPHDGLKSFDPRDKMILADAKFMPWDTSDFSDLDTPEPLHHYSLSENGQWIQWKGQNVLWLPNELRPKLNTHCNTTPSGIAICCQSNRVMIFNFEVDRFPL</sequence>
<dbReference type="InterPro" id="IPR020472">
    <property type="entry name" value="WD40_PAC1"/>
</dbReference>
<feature type="compositionally biased region" description="Basic and acidic residues" evidence="4">
    <location>
        <begin position="1"/>
        <end position="13"/>
    </location>
</feature>
<feature type="repeat" description="WD" evidence="3">
    <location>
        <begin position="977"/>
        <end position="1018"/>
    </location>
</feature>
<feature type="repeat" description="WD" evidence="3">
    <location>
        <begin position="1061"/>
        <end position="1102"/>
    </location>
</feature>
<dbReference type="PROSITE" id="PS50082">
    <property type="entry name" value="WD_REPEATS_2"/>
    <property type="match status" value="7"/>
</dbReference>
<dbReference type="CDD" id="cd00200">
    <property type="entry name" value="WD40"/>
    <property type="match status" value="2"/>
</dbReference>
<dbReference type="Pfam" id="PF24883">
    <property type="entry name" value="NPHP3_N"/>
    <property type="match status" value="1"/>
</dbReference>
<feature type="region of interest" description="Disordered" evidence="4">
    <location>
        <begin position="1"/>
        <end position="58"/>
    </location>
</feature>
<keyword evidence="2" id="KW-0677">Repeat</keyword>
<dbReference type="PROSITE" id="PS50294">
    <property type="entry name" value="WD_REPEATS_REGION"/>
    <property type="match status" value="6"/>
</dbReference>
<dbReference type="PRINTS" id="PR00320">
    <property type="entry name" value="GPROTEINBRPT"/>
</dbReference>
<reference evidence="6" key="2">
    <citation type="journal article" date="2023" name="IMA Fungus">
        <title>Comparative genomic study of the Penicillium genus elucidates a diverse pangenome and 15 lateral gene transfer events.</title>
        <authorList>
            <person name="Petersen C."/>
            <person name="Sorensen T."/>
            <person name="Nielsen M.R."/>
            <person name="Sondergaard T.E."/>
            <person name="Sorensen J.L."/>
            <person name="Fitzpatrick D.A."/>
            <person name="Frisvad J.C."/>
            <person name="Nielsen K.L."/>
        </authorList>
    </citation>
    <scope>NUCLEOTIDE SEQUENCE</scope>
    <source>
        <strain evidence="6">IBT 15544</strain>
    </source>
</reference>
<dbReference type="RefSeq" id="XP_058313310.1">
    <property type="nucleotide sequence ID" value="XM_058447899.1"/>
</dbReference>
<dbReference type="InterPro" id="IPR007111">
    <property type="entry name" value="NACHT_NTPase"/>
</dbReference>
<feature type="repeat" description="WD" evidence="3">
    <location>
        <begin position="935"/>
        <end position="976"/>
    </location>
</feature>
<dbReference type="InterPro" id="IPR050505">
    <property type="entry name" value="WDR55/POC1"/>
</dbReference>
<dbReference type="SUPFAM" id="SSF52540">
    <property type="entry name" value="P-loop containing nucleoside triphosphate hydrolases"/>
    <property type="match status" value="1"/>
</dbReference>
<reference evidence="6" key="1">
    <citation type="submission" date="2022-12" db="EMBL/GenBank/DDBJ databases">
        <authorList>
            <person name="Petersen C."/>
        </authorList>
    </citation>
    <scope>NUCLEOTIDE SEQUENCE</scope>
    <source>
        <strain evidence="6">IBT 15544</strain>
    </source>
</reference>
<dbReference type="InterPro" id="IPR001680">
    <property type="entry name" value="WD40_rpt"/>
</dbReference>
<gene>
    <name evidence="6" type="ORF">N7498_000836</name>
</gene>
<dbReference type="Pfam" id="PF00400">
    <property type="entry name" value="WD40"/>
    <property type="match status" value="7"/>
</dbReference>
<dbReference type="Gene3D" id="2.130.10.10">
    <property type="entry name" value="YVTN repeat-like/Quinoprotein amine dehydrogenase"/>
    <property type="match status" value="4"/>
</dbReference>
<dbReference type="GeneID" id="83175199"/>
<dbReference type="Pfam" id="PF17100">
    <property type="entry name" value="NACHT_N"/>
    <property type="match status" value="1"/>
</dbReference>
<dbReference type="Gene3D" id="3.40.50.300">
    <property type="entry name" value="P-loop containing nucleotide triphosphate hydrolases"/>
    <property type="match status" value="1"/>
</dbReference>
<evidence type="ECO:0000313" key="7">
    <source>
        <dbReference type="Proteomes" id="UP001150904"/>
    </source>
</evidence>
<feature type="repeat" description="WD" evidence="3">
    <location>
        <begin position="1184"/>
        <end position="1225"/>
    </location>
</feature>
<dbReference type="EMBL" id="JAPQKR010000004">
    <property type="protein sequence ID" value="KAJ5218737.1"/>
    <property type="molecule type" value="Genomic_DNA"/>
</dbReference>
<evidence type="ECO:0000256" key="3">
    <source>
        <dbReference type="PROSITE-ProRule" id="PRU00221"/>
    </source>
</evidence>
<dbReference type="PANTHER" id="PTHR44019">
    <property type="entry name" value="WD REPEAT-CONTAINING PROTEIN 55"/>
    <property type="match status" value="1"/>
</dbReference>
<dbReference type="InterPro" id="IPR031359">
    <property type="entry name" value="NACHT_N"/>
</dbReference>
<protein>
    <recommendedName>
        <fullName evidence="5">NACHT domain-containing protein</fullName>
    </recommendedName>
</protein>
<organism evidence="6 7">
    <name type="scientific">Penicillium cinerascens</name>
    <dbReference type="NCBI Taxonomy" id="70096"/>
    <lineage>
        <taxon>Eukaryota</taxon>
        <taxon>Fungi</taxon>
        <taxon>Dikarya</taxon>
        <taxon>Ascomycota</taxon>
        <taxon>Pezizomycotina</taxon>
        <taxon>Eurotiomycetes</taxon>
        <taxon>Eurotiomycetidae</taxon>
        <taxon>Eurotiales</taxon>
        <taxon>Aspergillaceae</taxon>
        <taxon>Penicillium</taxon>
    </lineage>
</organism>
<feature type="domain" description="NACHT" evidence="5">
    <location>
        <begin position="358"/>
        <end position="508"/>
    </location>
</feature>
<dbReference type="InterPro" id="IPR056884">
    <property type="entry name" value="NPHP3-like_N"/>
</dbReference>
<feature type="repeat" description="WD" evidence="3">
    <location>
        <begin position="852"/>
        <end position="893"/>
    </location>
</feature>
<dbReference type="InterPro" id="IPR019775">
    <property type="entry name" value="WD40_repeat_CS"/>
</dbReference>
<dbReference type="InterPro" id="IPR036322">
    <property type="entry name" value="WD40_repeat_dom_sf"/>
</dbReference>
<evidence type="ECO:0000259" key="5">
    <source>
        <dbReference type="PROSITE" id="PS50837"/>
    </source>
</evidence>
<dbReference type="SUPFAM" id="SSF50978">
    <property type="entry name" value="WD40 repeat-like"/>
    <property type="match status" value="2"/>
</dbReference>
<name>A0A9W9NF90_9EURO</name>
<dbReference type="Proteomes" id="UP001150904">
    <property type="component" value="Unassembled WGS sequence"/>
</dbReference>
<keyword evidence="7" id="KW-1185">Reference proteome</keyword>
<evidence type="ECO:0000256" key="2">
    <source>
        <dbReference type="ARBA" id="ARBA00022737"/>
    </source>
</evidence>
<dbReference type="SMART" id="SM00320">
    <property type="entry name" value="WD40"/>
    <property type="match status" value="9"/>
</dbReference>
<evidence type="ECO:0000256" key="1">
    <source>
        <dbReference type="ARBA" id="ARBA00022574"/>
    </source>
</evidence>
<dbReference type="OrthoDB" id="538223at2759"/>
<comment type="caution">
    <text evidence="6">The sequence shown here is derived from an EMBL/GenBank/DDBJ whole genome shotgun (WGS) entry which is preliminary data.</text>
</comment>
<evidence type="ECO:0000256" key="4">
    <source>
        <dbReference type="SAM" id="MobiDB-lite"/>
    </source>
</evidence>
<evidence type="ECO:0000313" key="6">
    <source>
        <dbReference type="EMBL" id="KAJ5218737.1"/>
    </source>
</evidence>
<dbReference type="InterPro" id="IPR015943">
    <property type="entry name" value="WD40/YVTN_repeat-like_dom_sf"/>
</dbReference>
<dbReference type="InterPro" id="IPR027417">
    <property type="entry name" value="P-loop_NTPase"/>
</dbReference>
<keyword evidence="1 3" id="KW-0853">WD repeat</keyword>
<dbReference type="PANTHER" id="PTHR44019:SF8">
    <property type="entry name" value="POC1 CENTRIOLAR PROTEIN HOMOLOG"/>
    <property type="match status" value="1"/>
</dbReference>
<accession>A0A9W9NF90</accession>
<feature type="repeat" description="WD" evidence="3">
    <location>
        <begin position="1103"/>
        <end position="1133"/>
    </location>
</feature>
<dbReference type="PROSITE" id="PS50837">
    <property type="entry name" value="NACHT"/>
    <property type="match status" value="1"/>
</dbReference>
<dbReference type="PROSITE" id="PS00678">
    <property type="entry name" value="WD_REPEATS_1"/>
    <property type="match status" value="2"/>
</dbReference>
<feature type="repeat" description="WD" evidence="3">
    <location>
        <begin position="1162"/>
        <end position="1183"/>
    </location>
</feature>
<proteinExistence type="predicted"/>